<dbReference type="EMBL" id="CAJNOH010000449">
    <property type="protein sequence ID" value="CAF1043966.1"/>
    <property type="molecule type" value="Genomic_DNA"/>
</dbReference>
<keyword evidence="5" id="KW-1185">Reference proteome</keyword>
<reference evidence="2" key="1">
    <citation type="submission" date="2021-02" db="EMBL/GenBank/DDBJ databases">
        <authorList>
            <person name="Nowell W R."/>
        </authorList>
    </citation>
    <scope>NUCLEOTIDE SEQUENCE</scope>
</reference>
<dbReference type="InterPro" id="IPR035897">
    <property type="entry name" value="Toll_tir_struct_dom_sf"/>
</dbReference>
<evidence type="ECO:0000259" key="1">
    <source>
        <dbReference type="PROSITE" id="PS50104"/>
    </source>
</evidence>
<dbReference type="EMBL" id="CAJNOL010000839">
    <property type="protein sequence ID" value="CAF1215852.1"/>
    <property type="molecule type" value="Genomic_DNA"/>
</dbReference>
<dbReference type="PANTHER" id="PTHR46270:SF2">
    <property type="entry name" value="TIR DOMAIN-CONTAINING PROTEIN"/>
    <property type="match status" value="1"/>
</dbReference>
<sequence>MTAYGLIDELKSLSSSQSESAYCYSIEHLTTQLEHMISANVLEGDQLAWILIDHLHQLIPLFEMKLFNDISVQQTNFFLKKLNQFFQQRQFLCGAVRSMKDHSQQQKVFYNYFSLLKISYFESTGKYDNIITCIIPIISVASIFVRMVETDIPSNFLPSLLDFIESYWQNPDRELVMRYTIGLIKVFSKSPSLVLMIIQHKWPNACLRYLSNINEINTSKSTYHVHYILLVTLQKLARHTIGVQILNELNCHKILYDNQTKMQNIYNEHEYFQLQLISYMIDALLMSSDEIKQQTISNNELMSQILDQLVRMIIEGSHSIGFLYDCFHISEPLIVLSKLFVNDDILTICLAQNDRLFQCFTQLFSHFSAQIKTQQPLDAERDSETILAVSNILWSISFQERYHEYFKMNTMLMNTLSNLAQSSSTYDILQSKLIPYDLYSVKKSVQGILWNLKTLSIHSRSSGNVSSTEQRPPLIMISYSHSDASFCRELVECLSVHVPIWVDYKQADNTVNHSDDLWEEIAYAMEMATVIIVIVSKEYYESKSCRQELCYASDTLKKRIIPVYVPNQQYRANGWLGIRIAGQRYIHFGRKLFVVATEELISMIIDYQKSTQTSVIISQPLVTNETIPKPINDTKSDVLSLKDWTSKEVRQWFEENHIHPDLISLFIDQFHTGTALLIYAQHLKYFYRHEYVRILTKYHQVLDGKRLDTLDFVTFVDAFFRLREKYNPNNSKDDLERSSEIQLPWTDVQDRITWL</sequence>
<dbReference type="InterPro" id="IPR000157">
    <property type="entry name" value="TIR_dom"/>
</dbReference>
<evidence type="ECO:0000313" key="2">
    <source>
        <dbReference type="EMBL" id="CAF1043966.1"/>
    </source>
</evidence>
<dbReference type="AlphaFoldDB" id="A0A814JXW1"/>
<proteinExistence type="predicted"/>
<accession>A0A814JXW1</accession>
<feature type="domain" description="TIR" evidence="1">
    <location>
        <begin position="471"/>
        <end position="596"/>
    </location>
</feature>
<dbReference type="Proteomes" id="UP000663854">
    <property type="component" value="Unassembled WGS sequence"/>
</dbReference>
<dbReference type="SUPFAM" id="SSF52200">
    <property type="entry name" value="Toll/Interleukin receptor TIR domain"/>
    <property type="match status" value="1"/>
</dbReference>
<protein>
    <recommendedName>
        <fullName evidence="1">TIR domain-containing protein</fullName>
    </recommendedName>
</protein>
<name>A0A814JXW1_9BILA</name>
<dbReference type="PANTHER" id="PTHR46270">
    <property type="entry name" value="ARMADILLO-TYPE FOLD-RELATED"/>
    <property type="match status" value="1"/>
</dbReference>
<comment type="caution">
    <text evidence="2">The sequence shown here is derived from an EMBL/GenBank/DDBJ whole genome shotgun (WGS) entry which is preliminary data.</text>
</comment>
<dbReference type="GO" id="GO:0007165">
    <property type="term" value="P:signal transduction"/>
    <property type="evidence" value="ECO:0007669"/>
    <property type="project" value="InterPro"/>
</dbReference>
<dbReference type="PROSITE" id="PS50104">
    <property type="entry name" value="TIR"/>
    <property type="match status" value="1"/>
</dbReference>
<dbReference type="Proteomes" id="UP000663870">
    <property type="component" value="Unassembled WGS sequence"/>
</dbReference>
<evidence type="ECO:0000313" key="4">
    <source>
        <dbReference type="Proteomes" id="UP000663854"/>
    </source>
</evidence>
<evidence type="ECO:0000313" key="5">
    <source>
        <dbReference type="Proteomes" id="UP000663870"/>
    </source>
</evidence>
<evidence type="ECO:0000313" key="3">
    <source>
        <dbReference type="EMBL" id="CAF1215852.1"/>
    </source>
</evidence>
<organism evidence="2 4">
    <name type="scientific">Rotaria sordida</name>
    <dbReference type="NCBI Taxonomy" id="392033"/>
    <lineage>
        <taxon>Eukaryota</taxon>
        <taxon>Metazoa</taxon>
        <taxon>Spiralia</taxon>
        <taxon>Gnathifera</taxon>
        <taxon>Rotifera</taxon>
        <taxon>Eurotatoria</taxon>
        <taxon>Bdelloidea</taxon>
        <taxon>Philodinida</taxon>
        <taxon>Philodinidae</taxon>
        <taxon>Rotaria</taxon>
    </lineage>
</organism>
<dbReference type="Gene3D" id="3.40.50.10140">
    <property type="entry name" value="Toll/interleukin-1 receptor homology (TIR) domain"/>
    <property type="match status" value="1"/>
</dbReference>
<dbReference type="Pfam" id="PF13676">
    <property type="entry name" value="TIR_2"/>
    <property type="match status" value="1"/>
</dbReference>
<gene>
    <name evidence="3" type="ORF">JXQ802_LOCUS25180</name>
    <name evidence="2" type="ORF">PYM288_LOCUS16790</name>
</gene>